<dbReference type="InterPro" id="IPR013552">
    <property type="entry name" value="Thioester_dom"/>
</dbReference>
<evidence type="ECO:0000259" key="9">
    <source>
        <dbReference type="Pfam" id="PF08341"/>
    </source>
</evidence>
<protein>
    <submittedName>
        <fullName evidence="11">Peptidase</fullName>
    </submittedName>
    <submittedName>
        <fullName evidence="10">TQXA domain-containing protein</fullName>
    </submittedName>
</protein>
<accession>A0A7Y9XDE7</accession>
<evidence type="ECO:0000313" key="12">
    <source>
        <dbReference type="Proteomes" id="UP000189004"/>
    </source>
</evidence>
<dbReference type="Proteomes" id="UP000584931">
    <property type="component" value="Unassembled WGS sequence"/>
</dbReference>
<keyword evidence="4" id="KW-0572">Peptidoglycan-anchor</keyword>
<evidence type="ECO:0000313" key="10">
    <source>
        <dbReference type="EMBL" id="NYH53618.1"/>
    </source>
</evidence>
<feature type="domain" description="Thioester" evidence="9">
    <location>
        <begin position="81"/>
        <end position="185"/>
    </location>
</feature>
<name>A0A1V3BVM0_9ACTN</name>
<dbReference type="AlphaFoldDB" id="A0A1V3BVM0"/>
<organism evidence="11 12">
    <name type="scientific">Nocardiopsis sinuspersici</name>
    <dbReference type="NCBI Taxonomy" id="501010"/>
    <lineage>
        <taxon>Bacteria</taxon>
        <taxon>Bacillati</taxon>
        <taxon>Actinomycetota</taxon>
        <taxon>Actinomycetes</taxon>
        <taxon>Streptosporangiales</taxon>
        <taxon>Nocardiopsidaceae</taxon>
        <taxon>Nocardiopsis</taxon>
    </lineage>
</organism>
<dbReference type="NCBIfam" id="TIGR03934">
    <property type="entry name" value="TQXA_dom"/>
    <property type="match status" value="1"/>
</dbReference>
<feature type="signal peptide" evidence="7">
    <location>
        <begin position="1"/>
        <end position="34"/>
    </location>
</feature>
<evidence type="ECO:0000313" key="13">
    <source>
        <dbReference type="Proteomes" id="UP000584931"/>
    </source>
</evidence>
<reference evidence="11" key="1">
    <citation type="submission" date="2016-08" db="EMBL/GenBank/DDBJ databases">
        <authorList>
            <person name="Seilhamer J.J."/>
        </authorList>
    </citation>
    <scope>NUCLEOTIDE SEQUENCE [LARGE SCALE GENOMIC DNA]</scope>
    <source>
        <strain evidence="11">UTMC102</strain>
    </source>
</reference>
<dbReference type="InterPro" id="IPR019931">
    <property type="entry name" value="LPXTG_anchor"/>
</dbReference>
<feature type="compositionally biased region" description="Pro residues" evidence="5">
    <location>
        <begin position="330"/>
        <end position="346"/>
    </location>
</feature>
<dbReference type="EMBL" id="MCOK01000001">
    <property type="protein sequence ID" value="OOC52545.1"/>
    <property type="molecule type" value="Genomic_DNA"/>
</dbReference>
<dbReference type="EMBL" id="JACCHL010000001">
    <property type="protein sequence ID" value="NYH53618.1"/>
    <property type="molecule type" value="Genomic_DNA"/>
</dbReference>
<sequence length="406" mass="41476">MSISSLPRTVGRTGLAASAAAFLAFGLAAAPAAAEPETHDGSARAQYVGNAKSGVNVKMDGQSVGTTLFNLKLEDGTLLTTYCIDLETGIRSSAWYREDDWSTYPGAGDFAAPAKVRWILQNSYPELSAAELAEAAGVDNRHFGDKQALAATQAAIWHFSNGAELTGTDPDGVRDVYDYLVGAAKDVEQPAPSLSITPGEASGKAGETVGEFLIETNGSGIPVNLEAPDGVTLVDIETGEPVDSVDDGDKVGFSVPADAEAGQARFSLEASATVENGRLFRGESDKAATQTLITAEDGEATVSASAGASWTEGEVTPPESPEPSDEPSEPESPAPSEPESPEPTAPEEPSEKPSAPADDQNEPTLPVTGGALAGLVAAGVAALGAGGGAIYLSRKRKAASAEDLEG</sequence>
<feature type="chain" id="PRO_5044566653" evidence="7">
    <location>
        <begin position="35"/>
        <end position="406"/>
    </location>
</feature>
<dbReference type="Pfam" id="PF00746">
    <property type="entry name" value="Gram_pos_anchor"/>
    <property type="match status" value="1"/>
</dbReference>
<evidence type="ECO:0000256" key="2">
    <source>
        <dbReference type="ARBA" id="ARBA00022525"/>
    </source>
</evidence>
<feature type="transmembrane region" description="Helical" evidence="6">
    <location>
        <begin position="371"/>
        <end position="392"/>
    </location>
</feature>
<evidence type="ECO:0000256" key="3">
    <source>
        <dbReference type="ARBA" id="ARBA00022729"/>
    </source>
</evidence>
<dbReference type="Gene3D" id="1.10.150.480">
    <property type="match status" value="1"/>
</dbReference>
<accession>A0A1V3BVM0</accession>
<reference evidence="12" key="2">
    <citation type="submission" date="2016-08" db="EMBL/GenBank/DDBJ databases">
        <authorList>
            <person name="Tokovenko B."/>
            <person name="Kalinowski J."/>
        </authorList>
    </citation>
    <scope>NUCLEOTIDE SEQUENCE [LARGE SCALE GENOMIC DNA]</scope>
    <source>
        <strain evidence="12">UTMC102</strain>
    </source>
</reference>
<evidence type="ECO:0000313" key="11">
    <source>
        <dbReference type="EMBL" id="OOC52545.1"/>
    </source>
</evidence>
<evidence type="ECO:0000259" key="8">
    <source>
        <dbReference type="Pfam" id="PF00746"/>
    </source>
</evidence>
<proteinExistence type="predicted"/>
<dbReference type="InterPro" id="IPR023849">
    <property type="entry name" value="TQXA_dom"/>
</dbReference>
<evidence type="ECO:0000256" key="4">
    <source>
        <dbReference type="ARBA" id="ARBA00023088"/>
    </source>
</evidence>
<keyword evidence="6" id="KW-1133">Transmembrane helix</keyword>
<keyword evidence="6" id="KW-0472">Membrane</keyword>
<dbReference type="Pfam" id="PF08341">
    <property type="entry name" value="TED"/>
    <property type="match status" value="1"/>
</dbReference>
<keyword evidence="6" id="KW-0812">Transmembrane</keyword>
<dbReference type="STRING" id="501010.NOSIN_00775"/>
<evidence type="ECO:0000256" key="6">
    <source>
        <dbReference type="SAM" id="Phobius"/>
    </source>
</evidence>
<dbReference type="Proteomes" id="UP000189004">
    <property type="component" value="Unassembled WGS sequence"/>
</dbReference>
<keyword evidence="3 7" id="KW-0732">Signal</keyword>
<dbReference type="OrthoDB" id="2676146at2"/>
<gene>
    <name evidence="10" type="ORF">HNR06_003207</name>
    <name evidence="11" type="ORF">NOSIN_00775</name>
</gene>
<comment type="caution">
    <text evidence="11">The sequence shown here is derived from an EMBL/GenBank/DDBJ whole genome shotgun (WGS) entry which is preliminary data.</text>
</comment>
<feature type="domain" description="Gram-positive cocci surface proteins LPxTG" evidence="8">
    <location>
        <begin position="358"/>
        <end position="397"/>
    </location>
</feature>
<feature type="region of interest" description="Disordered" evidence="5">
    <location>
        <begin position="293"/>
        <end position="368"/>
    </location>
</feature>
<keyword evidence="2" id="KW-0964">Secreted</keyword>
<keyword evidence="1" id="KW-0134">Cell wall</keyword>
<evidence type="ECO:0000256" key="7">
    <source>
        <dbReference type="SAM" id="SignalP"/>
    </source>
</evidence>
<reference evidence="10 13" key="3">
    <citation type="submission" date="2020-07" db="EMBL/GenBank/DDBJ databases">
        <title>Sequencing the genomes of 1000 actinobacteria strains.</title>
        <authorList>
            <person name="Klenk H.-P."/>
        </authorList>
    </citation>
    <scope>NUCLEOTIDE SEQUENCE [LARGE SCALE GENOMIC DNA]</scope>
    <source>
        <strain evidence="10 13">DSM 45278</strain>
    </source>
</reference>
<dbReference type="RefSeq" id="WP_077688891.1">
    <property type="nucleotide sequence ID" value="NZ_JACCHL010000001.1"/>
</dbReference>
<evidence type="ECO:0000256" key="5">
    <source>
        <dbReference type="SAM" id="MobiDB-lite"/>
    </source>
</evidence>
<evidence type="ECO:0000256" key="1">
    <source>
        <dbReference type="ARBA" id="ARBA00022512"/>
    </source>
</evidence>
<keyword evidence="12" id="KW-1185">Reference proteome</keyword>